<feature type="transmembrane region" description="Helical" evidence="6">
    <location>
        <begin position="410"/>
        <end position="431"/>
    </location>
</feature>
<evidence type="ECO:0000256" key="2">
    <source>
        <dbReference type="ARBA" id="ARBA00006939"/>
    </source>
</evidence>
<dbReference type="InterPro" id="IPR050799">
    <property type="entry name" value="ZIP_Transporter"/>
</dbReference>
<feature type="transmembrane region" description="Helical" evidence="6">
    <location>
        <begin position="371"/>
        <end position="389"/>
    </location>
</feature>
<organism evidence="7 8">
    <name type="scientific">Trichinella papuae</name>
    <dbReference type="NCBI Taxonomy" id="268474"/>
    <lineage>
        <taxon>Eukaryota</taxon>
        <taxon>Metazoa</taxon>
        <taxon>Ecdysozoa</taxon>
        <taxon>Nematoda</taxon>
        <taxon>Enoplea</taxon>
        <taxon>Dorylaimia</taxon>
        <taxon>Trichinellida</taxon>
        <taxon>Trichinellidae</taxon>
        <taxon>Trichinella</taxon>
    </lineage>
</organism>
<comment type="similarity">
    <text evidence="2">Belongs to the ZIP transporter (TC 2.A.5) family.</text>
</comment>
<keyword evidence="5 6" id="KW-0472">Membrane</keyword>
<dbReference type="GO" id="GO:0140410">
    <property type="term" value="F:monoatomic cation:bicarbonate symporter activity"/>
    <property type="evidence" value="ECO:0007669"/>
    <property type="project" value="TreeGrafter"/>
</dbReference>
<feature type="transmembrane region" description="Helical" evidence="6">
    <location>
        <begin position="342"/>
        <end position="365"/>
    </location>
</feature>
<dbReference type="Pfam" id="PF02535">
    <property type="entry name" value="Zip"/>
    <property type="match status" value="1"/>
</dbReference>
<evidence type="ECO:0000256" key="3">
    <source>
        <dbReference type="ARBA" id="ARBA00022692"/>
    </source>
</evidence>
<evidence type="ECO:0000313" key="8">
    <source>
        <dbReference type="Proteomes" id="UP000054843"/>
    </source>
</evidence>
<name>A0A0V1MKD6_9BILA</name>
<gene>
    <name evidence="7" type="primary">Slc39a8</name>
    <name evidence="7" type="ORF">T10_5976</name>
</gene>
<comment type="subcellular location">
    <subcellularLocation>
        <location evidence="1">Membrane</location>
        <topology evidence="1">Multi-pass membrane protein</topology>
    </subcellularLocation>
</comment>
<dbReference type="PANTHER" id="PTHR12191">
    <property type="entry name" value="SOLUTE CARRIER FAMILY 39"/>
    <property type="match status" value="1"/>
</dbReference>
<keyword evidence="4 6" id="KW-1133">Transmembrane helix</keyword>
<sequence>MNVEIKNQNEFTVQNKKLKLKTKLLLNNRIRHLMQSEISTYPLVRVEEDVAIKFLTLPKGLANFAVEVQASASFSSENSISLVADNGSQVYTTGKSYNEYKTPVWQVWVVGMSLVTLINFAAVIGILLFPLVNKKRWQTLLDWCVGLGVGSLSGSAIFHLLPSALGLDFNAINNSKVLWTLVFGFFLFYVVDNAIKATSAFRELVASKNIQAEVTSSIIKVGEVALKGNDNSIAVENVALKTNLNKKKVQDERGEEECELEKILLVKSDTIINGLCSDEHTTSLSDDEVKITNVAWMIIFGDAVHNFIDGLSIGAAFTRGILSGISDVAILIHSGMKLRKALVYNLLSALTCYAGFIIGVVLDGIGSADQYIFALAGGLFIFISFAHMIPDMNGKLEMELKQNFKNGLGMFFVQFSGILVGLVCLFLLAMYNEQIHL</sequence>
<evidence type="ECO:0000313" key="7">
    <source>
        <dbReference type="EMBL" id="KRZ71983.1"/>
    </source>
</evidence>
<dbReference type="GO" id="GO:0005886">
    <property type="term" value="C:plasma membrane"/>
    <property type="evidence" value="ECO:0007669"/>
    <property type="project" value="TreeGrafter"/>
</dbReference>
<proteinExistence type="inferred from homology"/>
<feature type="transmembrane region" description="Helical" evidence="6">
    <location>
        <begin position="177"/>
        <end position="195"/>
    </location>
</feature>
<feature type="transmembrane region" description="Helical" evidence="6">
    <location>
        <begin position="105"/>
        <end position="128"/>
    </location>
</feature>
<dbReference type="OrthoDB" id="200954at2759"/>
<evidence type="ECO:0000256" key="1">
    <source>
        <dbReference type="ARBA" id="ARBA00004141"/>
    </source>
</evidence>
<dbReference type="GO" id="GO:0030003">
    <property type="term" value="P:intracellular monoatomic cation homeostasis"/>
    <property type="evidence" value="ECO:0007669"/>
    <property type="project" value="TreeGrafter"/>
</dbReference>
<dbReference type="PANTHER" id="PTHR12191:SF37">
    <property type="entry name" value="ZINC TRANSPORTER FOI"/>
    <property type="match status" value="1"/>
</dbReference>
<keyword evidence="8" id="KW-1185">Reference proteome</keyword>
<dbReference type="AlphaFoldDB" id="A0A0V1MKD6"/>
<evidence type="ECO:0000256" key="5">
    <source>
        <dbReference type="ARBA" id="ARBA00023136"/>
    </source>
</evidence>
<keyword evidence="3 6" id="KW-0812">Transmembrane</keyword>
<dbReference type="GO" id="GO:0071578">
    <property type="term" value="P:zinc ion import across plasma membrane"/>
    <property type="evidence" value="ECO:0007669"/>
    <property type="project" value="TreeGrafter"/>
</dbReference>
<dbReference type="Proteomes" id="UP000054843">
    <property type="component" value="Unassembled WGS sequence"/>
</dbReference>
<dbReference type="GO" id="GO:0005385">
    <property type="term" value="F:zinc ion transmembrane transporter activity"/>
    <property type="evidence" value="ECO:0007669"/>
    <property type="project" value="TreeGrafter"/>
</dbReference>
<accession>A0A0V1MKD6</accession>
<evidence type="ECO:0000256" key="6">
    <source>
        <dbReference type="SAM" id="Phobius"/>
    </source>
</evidence>
<protein>
    <submittedName>
        <fullName evidence="7">Zinc transporter ZIP8</fullName>
    </submittedName>
</protein>
<dbReference type="InterPro" id="IPR003689">
    <property type="entry name" value="ZIP"/>
</dbReference>
<dbReference type="STRING" id="268474.A0A0V1MKD6"/>
<dbReference type="EMBL" id="JYDO01000086">
    <property type="protein sequence ID" value="KRZ71983.1"/>
    <property type="molecule type" value="Genomic_DNA"/>
</dbReference>
<reference evidence="7 8" key="1">
    <citation type="submission" date="2015-01" db="EMBL/GenBank/DDBJ databases">
        <title>Evolution of Trichinella species and genotypes.</title>
        <authorList>
            <person name="Korhonen P.K."/>
            <person name="Edoardo P."/>
            <person name="Giuseppe L.R."/>
            <person name="Gasser R.B."/>
        </authorList>
    </citation>
    <scope>NUCLEOTIDE SEQUENCE [LARGE SCALE GENOMIC DNA]</scope>
    <source>
        <strain evidence="7">ISS1980</strain>
    </source>
</reference>
<evidence type="ECO:0000256" key="4">
    <source>
        <dbReference type="ARBA" id="ARBA00022989"/>
    </source>
</evidence>
<comment type="caution">
    <text evidence="7">The sequence shown here is derived from an EMBL/GenBank/DDBJ whole genome shotgun (WGS) entry which is preliminary data.</text>
</comment>